<dbReference type="Pfam" id="PF13641">
    <property type="entry name" value="Glyco_tranf_2_3"/>
    <property type="match status" value="1"/>
</dbReference>
<dbReference type="AlphaFoldDB" id="A0A0D0KL55"/>
<keyword evidence="4" id="KW-1133">Transmembrane helix</keyword>
<dbReference type="PANTHER" id="PTHR43630:SF1">
    <property type="entry name" value="POLY-BETA-1,6-N-ACETYL-D-GLUCOSAMINE SYNTHASE"/>
    <property type="match status" value="1"/>
</dbReference>
<evidence type="ECO:0000313" key="6">
    <source>
        <dbReference type="Proteomes" id="UP000032068"/>
    </source>
</evidence>
<dbReference type="SUPFAM" id="SSF53448">
    <property type="entry name" value="Nucleotide-diphospho-sugar transferases"/>
    <property type="match status" value="1"/>
</dbReference>
<dbReference type="GO" id="GO:0016757">
    <property type="term" value="F:glycosyltransferase activity"/>
    <property type="evidence" value="ECO:0007669"/>
    <property type="project" value="UniProtKB-KW"/>
</dbReference>
<gene>
    <name evidence="5" type="ORF">RU08_17525</name>
</gene>
<dbReference type="Proteomes" id="UP000032068">
    <property type="component" value="Unassembled WGS sequence"/>
</dbReference>
<accession>A0A0D0KL55</accession>
<dbReference type="RefSeq" id="WP_042555125.1">
    <property type="nucleotide sequence ID" value="NZ_JXQW01000057.1"/>
</dbReference>
<keyword evidence="3 5" id="KW-0808">Transferase</keyword>
<comment type="caution">
    <text evidence="5">The sequence shown here is derived from an EMBL/GenBank/DDBJ whole genome shotgun (WGS) entry which is preliminary data.</text>
</comment>
<evidence type="ECO:0000256" key="3">
    <source>
        <dbReference type="ARBA" id="ARBA00022679"/>
    </source>
</evidence>
<keyword evidence="4" id="KW-0812">Transmembrane</keyword>
<dbReference type="InterPro" id="IPR029044">
    <property type="entry name" value="Nucleotide-diphossugar_trans"/>
</dbReference>
<dbReference type="Gene3D" id="3.90.550.10">
    <property type="entry name" value="Spore Coat Polysaccharide Biosynthesis Protein SpsA, Chain A"/>
    <property type="match status" value="1"/>
</dbReference>
<feature type="transmembrane region" description="Helical" evidence="4">
    <location>
        <begin position="28"/>
        <end position="52"/>
    </location>
</feature>
<evidence type="ECO:0000256" key="2">
    <source>
        <dbReference type="ARBA" id="ARBA00022676"/>
    </source>
</evidence>
<proteinExistence type="inferred from homology"/>
<feature type="transmembrane region" description="Helical" evidence="4">
    <location>
        <begin position="392"/>
        <end position="417"/>
    </location>
</feature>
<name>A0A0D0KL55_9PSED</name>
<dbReference type="CDD" id="cd06423">
    <property type="entry name" value="CESA_like"/>
    <property type="match status" value="1"/>
</dbReference>
<evidence type="ECO:0000313" key="5">
    <source>
        <dbReference type="EMBL" id="KIP97695.1"/>
    </source>
</evidence>
<dbReference type="PANTHER" id="PTHR43630">
    <property type="entry name" value="POLY-BETA-1,6-N-ACETYL-D-GLUCOSAMINE SYNTHASE"/>
    <property type="match status" value="1"/>
</dbReference>
<feature type="transmembrane region" description="Helical" evidence="4">
    <location>
        <begin position="324"/>
        <end position="352"/>
    </location>
</feature>
<evidence type="ECO:0000256" key="1">
    <source>
        <dbReference type="ARBA" id="ARBA00006739"/>
    </source>
</evidence>
<keyword evidence="2 5" id="KW-0328">Glycosyltransferase</keyword>
<feature type="transmembrane region" description="Helical" evidence="4">
    <location>
        <begin position="358"/>
        <end position="380"/>
    </location>
</feature>
<sequence>MNALVEHLHAWLGEIYGANGHWRLFLMVFPYFLLLEVPLNLMVLLGTLRWFVRKRSALPVHNTWHPRVSCIITCYSEGRDVELTLRSLVEQTYPGMIEIIPIIDGAAANDATTSVVRRFKAEQRLPRNRVLRPIAKWQRGGRVSSLNTGLAYSSGEILINVDGDTSFDNDMVVRMVSHFRDPKVPAVAGSLRVRNARQSWVARIQALEYLLSIHMCKIGLAEWNLVNNVSGAFGAFRRSFLQQIGGWDTHTAEDLDLTLRIKAYFRRYGLRIPFEPQAIGHTDAPATLRSFLDQRLRWDGDLFFVYVRKHRHVFTPRLLGWPNFLMLMVSGLFFQLVLPFIILGYSLVAVIILPFTALIFYSLLIYALYLMMSALLYLGLMLMVSERPRQDLALIWVLPFYPLAMYALRCWSVVAILNETLRRGHEESSMAPWWVLKRANRF</sequence>
<dbReference type="OrthoDB" id="276604at2"/>
<organism evidence="5 6">
    <name type="scientific">Pseudomonas fulva</name>
    <dbReference type="NCBI Taxonomy" id="47880"/>
    <lineage>
        <taxon>Bacteria</taxon>
        <taxon>Pseudomonadati</taxon>
        <taxon>Pseudomonadota</taxon>
        <taxon>Gammaproteobacteria</taxon>
        <taxon>Pseudomonadales</taxon>
        <taxon>Pseudomonadaceae</taxon>
        <taxon>Pseudomonas</taxon>
    </lineage>
</organism>
<reference evidence="5 6" key="1">
    <citation type="submission" date="2014-12" db="EMBL/GenBank/DDBJ databases">
        <title>16Stimator: statistical estimation of ribosomal gene copy numbers from draft genome assemblies.</title>
        <authorList>
            <person name="Perisin M.A."/>
            <person name="Vetter M."/>
            <person name="Gilbert J.A."/>
            <person name="Bergelson J."/>
        </authorList>
    </citation>
    <scope>NUCLEOTIDE SEQUENCE [LARGE SCALE GENOMIC DNA]</scope>
    <source>
        <strain evidence="5 6">MEJ086</strain>
    </source>
</reference>
<keyword evidence="4" id="KW-0472">Membrane</keyword>
<comment type="similarity">
    <text evidence="1">Belongs to the glycosyltransferase 2 family.</text>
</comment>
<dbReference type="EMBL" id="JXQW01000057">
    <property type="protein sequence ID" value="KIP97695.1"/>
    <property type="molecule type" value="Genomic_DNA"/>
</dbReference>
<evidence type="ECO:0000256" key="4">
    <source>
        <dbReference type="SAM" id="Phobius"/>
    </source>
</evidence>
<protein>
    <submittedName>
        <fullName evidence="5">N-acetylglucosaminyltransferase</fullName>
    </submittedName>
</protein>